<gene>
    <name evidence="1" type="ORF">CEXT_782481</name>
</gene>
<dbReference type="Proteomes" id="UP001054945">
    <property type="component" value="Unassembled WGS sequence"/>
</dbReference>
<dbReference type="AlphaFoldDB" id="A0AAV4MGV7"/>
<comment type="caution">
    <text evidence="1">The sequence shown here is derived from an EMBL/GenBank/DDBJ whole genome shotgun (WGS) entry which is preliminary data.</text>
</comment>
<accession>A0AAV4MGV7</accession>
<proteinExistence type="predicted"/>
<sequence length="90" mass="10267">MVWSIGTGVTVWFITNDIGCQGQVPKRSSTQYQLNEKIATRNQYFDNFKSNQQQRKKGMHRPFACVNRPESSVNCEAFHQVIGHRGFGSS</sequence>
<organism evidence="1 2">
    <name type="scientific">Caerostris extrusa</name>
    <name type="common">Bark spider</name>
    <name type="synonym">Caerostris bankana</name>
    <dbReference type="NCBI Taxonomy" id="172846"/>
    <lineage>
        <taxon>Eukaryota</taxon>
        <taxon>Metazoa</taxon>
        <taxon>Ecdysozoa</taxon>
        <taxon>Arthropoda</taxon>
        <taxon>Chelicerata</taxon>
        <taxon>Arachnida</taxon>
        <taxon>Araneae</taxon>
        <taxon>Araneomorphae</taxon>
        <taxon>Entelegynae</taxon>
        <taxon>Araneoidea</taxon>
        <taxon>Araneidae</taxon>
        <taxon>Caerostris</taxon>
    </lineage>
</organism>
<dbReference type="EMBL" id="BPLR01002220">
    <property type="protein sequence ID" value="GIX71432.1"/>
    <property type="molecule type" value="Genomic_DNA"/>
</dbReference>
<evidence type="ECO:0000313" key="2">
    <source>
        <dbReference type="Proteomes" id="UP001054945"/>
    </source>
</evidence>
<reference evidence="1 2" key="1">
    <citation type="submission" date="2021-06" db="EMBL/GenBank/DDBJ databases">
        <title>Caerostris extrusa draft genome.</title>
        <authorList>
            <person name="Kono N."/>
            <person name="Arakawa K."/>
        </authorList>
    </citation>
    <scope>NUCLEOTIDE SEQUENCE [LARGE SCALE GENOMIC DNA]</scope>
</reference>
<name>A0AAV4MGV7_CAEEX</name>
<evidence type="ECO:0000313" key="1">
    <source>
        <dbReference type="EMBL" id="GIX71432.1"/>
    </source>
</evidence>
<keyword evidence="2" id="KW-1185">Reference proteome</keyword>
<protein>
    <submittedName>
        <fullName evidence="1">Uncharacterized protein</fullName>
    </submittedName>
</protein>